<reference evidence="4" key="1">
    <citation type="journal article" date="2019" name="Int. J. Syst. Evol. Microbiol.">
        <title>The Global Catalogue of Microorganisms (GCM) 10K type strain sequencing project: providing services to taxonomists for standard genome sequencing and annotation.</title>
        <authorList>
            <consortium name="The Broad Institute Genomics Platform"/>
            <consortium name="The Broad Institute Genome Sequencing Center for Infectious Disease"/>
            <person name="Wu L."/>
            <person name="Ma J."/>
        </authorList>
    </citation>
    <scope>NUCLEOTIDE SEQUENCE [LARGE SCALE GENOMIC DNA]</scope>
    <source>
        <strain evidence="4">CGMCC 4.7349</strain>
    </source>
</reference>
<dbReference type="PANTHER" id="PTHR34957">
    <property type="entry name" value="NUCLEAR TRANSPORT FACTOR 2 (NTF2) FAMILY PROTEIN"/>
    <property type="match status" value="1"/>
</dbReference>
<dbReference type="InterPro" id="IPR037401">
    <property type="entry name" value="SnoaL-like"/>
</dbReference>
<dbReference type="PANTHER" id="PTHR34957:SF1">
    <property type="entry name" value="NUCLEAR TRANSPORT FACTOR 2 (NTF2) FAMILY PROTEIN"/>
    <property type="match status" value="1"/>
</dbReference>
<evidence type="ECO:0000313" key="4">
    <source>
        <dbReference type="Proteomes" id="UP000656881"/>
    </source>
</evidence>
<feature type="domain" description="SnoaL-like" evidence="2">
    <location>
        <begin position="97"/>
        <end position="199"/>
    </location>
</feature>
<dbReference type="EMBL" id="BMNG01000020">
    <property type="protein sequence ID" value="GGO57169.1"/>
    <property type="molecule type" value="Genomic_DNA"/>
</dbReference>
<sequence>MTRARTDVEQVELANTAFYEALERGDFDGVSDLWLDAADLADAETYAGTPDTGADPGADAGTSPEVSPIIPVPVPVPLTDADDGDLHDTDDTDHGSDGPAISCVHPGWPVLTGRGEVLRSYALIMANTEYIQFFLTDLKVSVAGDTALVTCTENILSGGPAPEDSEELGPLVGQLVVATNVFRRTPDGWKLWSHHASPVLADSGDDEDDETPS</sequence>
<protein>
    <submittedName>
        <fullName evidence="3">3-dehydroquinate dehydratase</fullName>
    </submittedName>
</protein>
<dbReference type="Gene3D" id="3.10.450.50">
    <property type="match status" value="2"/>
</dbReference>
<keyword evidence="4" id="KW-1185">Reference proteome</keyword>
<feature type="region of interest" description="Disordered" evidence="1">
    <location>
        <begin position="46"/>
        <end position="100"/>
    </location>
</feature>
<feature type="compositionally biased region" description="Basic and acidic residues" evidence="1">
    <location>
        <begin position="84"/>
        <end position="96"/>
    </location>
</feature>
<dbReference type="SUPFAM" id="SSF54427">
    <property type="entry name" value="NTF2-like"/>
    <property type="match status" value="2"/>
</dbReference>
<name>A0ABQ2MWD8_9ACTN</name>
<evidence type="ECO:0000313" key="3">
    <source>
        <dbReference type="EMBL" id="GGO57169.1"/>
    </source>
</evidence>
<dbReference type="Pfam" id="PF13474">
    <property type="entry name" value="SnoaL_3"/>
    <property type="match status" value="1"/>
</dbReference>
<dbReference type="Proteomes" id="UP000656881">
    <property type="component" value="Unassembled WGS sequence"/>
</dbReference>
<proteinExistence type="predicted"/>
<evidence type="ECO:0000259" key="2">
    <source>
        <dbReference type="Pfam" id="PF13474"/>
    </source>
</evidence>
<evidence type="ECO:0000256" key="1">
    <source>
        <dbReference type="SAM" id="MobiDB-lite"/>
    </source>
</evidence>
<dbReference type="InterPro" id="IPR032710">
    <property type="entry name" value="NTF2-like_dom_sf"/>
</dbReference>
<accession>A0ABQ2MWD8</accession>
<organism evidence="3 4">
    <name type="scientific">Streptomyces lasiicapitis</name>
    <dbReference type="NCBI Taxonomy" id="1923961"/>
    <lineage>
        <taxon>Bacteria</taxon>
        <taxon>Bacillati</taxon>
        <taxon>Actinomycetota</taxon>
        <taxon>Actinomycetes</taxon>
        <taxon>Kitasatosporales</taxon>
        <taxon>Streptomycetaceae</taxon>
        <taxon>Streptomyces</taxon>
    </lineage>
</organism>
<dbReference type="RefSeq" id="WP_229697452.1">
    <property type="nucleotide sequence ID" value="NZ_BMNG01000020.1"/>
</dbReference>
<comment type="caution">
    <text evidence="3">The sequence shown here is derived from an EMBL/GenBank/DDBJ whole genome shotgun (WGS) entry which is preliminary data.</text>
</comment>
<gene>
    <name evidence="3" type="ORF">GCM10012286_73370</name>
</gene>